<evidence type="ECO:0000313" key="13">
    <source>
        <dbReference type="EMBL" id="RGM04347.1"/>
    </source>
</evidence>
<dbReference type="PANTHER" id="PTHR32120">
    <property type="entry name" value="SMALL RIBOSOMAL SUBUNIT BIOGENESIS GTPASE RSGA"/>
    <property type="match status" value="1"/>
</dbReference>
<comment type="function">
    <text evidence="10">One of several proteins that assist in the late maturation steps of the functional core of the 30S ribosomal subunit. Helps release RbfA from mature subunits. May play a role in the assembly of ribosomal proteins into the subunit. Circularly permuted GTPase that catalyzes slow GTP hydrolysis, GTPase activity is stimulated by the 30S ribosomal subunit.</text>
</comment>
<feature type="binding site" evidence="10">
    <location>
        <position position="288"/>
    </location>
    <ligand>
        <name>Zn(2+)</name>
        <dbReference type="ChEBI" id="CHEBI:29105"/>
    </ligand>
</feature>
<feature type="domain" description="CP-type G" evidence="12">
    <location>
        <begin position="94"/>
        <end position="252"/>
    </location>
</feature>
<name>A0A3E4U8A6_9FIRM</name>
<dbReference type="GO" id="GO:0005737">
    <property type="term" value="C:cytoplasm"/>
    <property type="evidence" value="ECO:0007669"/>
    <property type="project" value="UniProtKB-SubCell"/>
</dbReference>
<dbReference type="NCBIfam" id="TIGR00157">
    <property type="entry name" value="ribosome small subunit-dependent GTPase A"/>
    <property type="match status" value="1"/>
</dbReference>
<evidence type="ECO:0000256" key="6">
    <source>
        <dbReference type="ARBA" id="ARBA00022801"/>
    </source>
</evidence>
<dbReference type="InterPro" id="IPR030378">
    <property type="entry name" value="G_CP_dom"/>
</dbReference>
<accession>A0A3E4U8A6</accession>
<dbReference type="CDD" id="cd01854">
    <property type="entry name" value="YjeQ_EngC"/>
    <property type="match status" value="1"/>
</dbReference>
<evidence type="ECO:0000256" key="5">
    <source>
        <dbReference type="ARBA" id="ARBA00022741"/>
    </source>
</evidence>
<feature type="binding site" evidence="10">
    <location>
        <begin position="194"/>
        <end position="202"/>
    </location>
    <ligand>
        <name>GTP</name>
        <dbReference type="ChEBI" id="CHEBI:37565"/>
    </ligand>
</feature>
<dbReference type="RefSeq" id="WP_117621359.1">
    <property type="nucleotide sequence ID" value="NZ_QRQF01000013.1"/>
</dbReference>
<evidence type="ECO:0000256" key="8">
    <source>
        <dbReference type="ARBA" id="ARBA00022884"/>
    </source>
</evidence>
<evidence type="ECO:0000256" key="3">
    <source>
        <dbReference type="ARBA" id="ARBA00022723"/>
    </source>
</evidence>
<dbReference type="InterPro" id="IPR027417">
    <property type="entry name" value="P-loop_NTPase"/>
</dbReference>
<evidence type="ECO:0000256" key="1">
    <source>
        <dbReference type="ARBA" id="ARBA00022490"/>
    </source>
</evidence>
<comment type="similarity">
    <text evidence="10">Belongs to the TRAFAC class YlqF/YawG GTPase family. RsgA subfamily.</text>
</comment>
<dbReference type="PROSITE" id="PS51721">
    <property type="entry name" value="G_CP"/>
    <property type="match status" value="1"/>
</dbReference>
<keyword evidence="7 10" id="KW-0862">Zinc</keyword>
<feature type="binding site" evidence="10">
    <location>
        <position position="275"/>
    </location>
    <ligand>
        <name>Zn(2+)</name>
        <dbReference type="ChEBI" id="CHEBI:29105"/>
    </ligand>
</feature>
<feature type="binding site" evidence="10">
    <location>
        <begin position="142"/>
        <end position="145"/>
    </location>
    <ligand>
        <name>GTP</name>
        <dbReference type="ChEBI" id="CHEBI:37565"/>
    </ligand>
</feature>
<dbReference type="PROSITE" id="PS00028">
    <property type="entry name" value="ZINC_FINGER_C2H2_1"/>
    <property type="match status" value="1"/>
</dbReference>
<feature type="binding site" evidence="10">
    <location>
        <position position="282"/>
    </location>
    <ligand>
        <name>Zn(2+)</name>
        <dbReference type="ChEBI" id="CHEBI:29105"/>
    </ligand>
</feature>
<keyword evidence="1 10" id="KW-0963">Cytoplasm</keyword>
<sequence length="591" mass="64700">MNIEQYGYQKADTIDCGTGIPARVTAVHRSHFEIVCDRGTGLARLKTGEYYGGNENVPAAGDFVLVNWQEGSESLILKTLPRKTYFARLDPSSSGYGEQAVAANFDYVFIMQALDRDFNPRRLERYLTLAWQSGATPAVILTKADEVKDPAVHVLAAEKIAAGVDVYAVSAKTGQGISELSKYMKPGRTTVFLGSSGVGKSTLVNALAGEAIMETGEIREKDGRGRHTTSHRQLVLLKNGAMIIDTPGMRELGMWDVREGLGQSFADVEQYLGRCRFNDCRHQREPGCAVKAAIQSGELPAKRWESYLKLLTEARFADDKAGYLKEKRQWHKSISKMQKSGRNADYRIEPCTETFTCRACKRLIAPEDAGSSHRNHCPHCLTSIHADNQPGDRASLCKGIMEPVSVWVRKNGEWAVIHRCKSCGTLSSNRIAADDNLYLLMEIAMKPLYAPLFRPGEAEEVGAGEAGAEEEGARSAESAAKANSRCQVCGSPVNLDGEKSRHCPGCLSGVHTDEDRPGDGASLCRGVLEPVGVWAREDGRWEIIHRCRSCGILSSDPVAAADNTTLLLSIAMRPLASPPFPLWQLRKEPAD</sequence>
<dbReference type="Pfam" id="PF03193">
    <property type="entry name" value="RsgA_GTPase"/>
    <property type="match status" value="1"/>
</dbReference>
<dbReference type="GO" id="GO:0019843">
    <property type="term" value="F:rRNA binding"/>
    <property type="evidence" value="ECO:0007669"/>
    <property type="project" value="UniProtKB-KW"/>
</dbReference>
<dbReference type="PANTHER" id="PTHR32120:SF10">
    <property type="entry name" value="SMALL RIBOSOMAL SUBUNIT BIOGENESIS GTPASE RSGA"/>
    <property type="match status" value="1"/>
</dbReference>
<keyword evidence="3 10" id="KW-0479">Metal-binding</keyword>
<keyword evidence="9 10" id="KW-0342">GTP-binding</keyword>
<dbReference type="Gene3D" id="3.40.50.300">
    <property type="entry name" value="P-loop containing nucleotide triphosphate hydrolases"/>
    <property type="match status" value="1"/>
</dbReference>
<organism evidence="13 14">
    <name type="scientific">Hungatella hathewayi</name>
    <dbReference type="NCBI Taxonomy" id="154046"/>
    <lineage>
        <taxon>Bacteria</taxon>
        <taxon>Bacillati</taxon>
        <taxon>Bacillota</taxon>
        <taxon>Clostridia</taxon>
        <taxon>Lachnospirales</taxon>
        <taxon>Lachnospiraceae</taxon>
        <taxon>Hungatella</taxon>
    </lineage>
</organism>
<dbReference type="EC" id="3.6.1.-" evidence="10"/>
<dbReference type="InterPro" id="IPR010914">
    <property type="entry name" value="RsgA_GTPase_dom"/>
</dbReference>
<comment type="cofactor">
    <cofactor evidence="10">
        <name>Zn(2+)</name>
        <dbReference type="ChEBI" id="CHEBI:29105"/>
    </cofactor>
    <text evidence="10">Binds 1 zinc ion per subunit.</text>
</comment>
<dbReference type="InterPro" id="IPR013087">
    <property type="entry name" value="Znf_C2H2_type"/>
</dbReference>
<dbReference type="GO" id="GO:0046872">
    <property type="term" value="F:metal ion binding"/>
    <property type="evidence" value="ECO:0007669"/>
    <property type="project" value="UniProtKB-KW"/>
</dbReference>
<dbReference type="GO" id="GO:0005525">
    <property type="term" value="F:GTP binding"/>
    <property type="evidence" value="ECO:0007669"/>
    <property type="project" value="UniProtKB-UniRule"/>
</dbReference>
<keyword evidence="2 10" id="KW-0690">Ribosome biogenesis</keyword>
<dbReference type="Pfam" id="PF12647">
    <property type="entry name" value="RNHCP"/>
    <property type="match status" value="2"/>
</dbReference>
<keyword evidence="5 10" id="KW-0547">Nucleotide-binding</keyword>
<dbReference type="InterPro" id="IPR004881">
    <property type="entry name" value="Ribosome_biogen_GTPase_RsgA"/>
</dbReference>
<dbReference type="AlphaFoldDB" id="A0A3E4U8A6"/>
<dbReference type="GO" id="GO:0003924">
    <property type="term" value="F:GTPase activity"/>
    <property type="evidence" value="ECO:0007669"/>
    <property type="project" value="UniProtKB-UniRule"/>
</dbReference>
<dbReference type="GO" id="GO:0042274">
    <property type="term" value="P:ribosomal small subunit biogenesis"/>
    <property type="evidence" value="ECO:0007669"/>
    <property type="project" value="UniProtKB-UniRule"/>
</dbReference>
<evidence type="ECO:0000259" key="12">
    <source>
        <dbReference type="PROSITE" id="PS51721"/>
    </source>
</evidence>
<evidence type="ECO:0000256" key="10">
    <source>
        <dbReference type="HAMAP-Rule" id="MF_01820"/>
    </source>
</evidence>
<dbReference type="Proteomes" id="UP000261257">
    <property type="component" value="Unassembled WGS sequence"/>
</dbReference>
<keyword evidence="8 10" id="KW-0694">RNA-binding</keyword>
<proteinExistence type="inferred from homology"/>
<evidence type="ECO:0000256" key="4">
    <source>
        <dbReference type="ARBA" id="ARBA00022730"/>
    </source>
</evidence>
<comment type="caution">
    <text evidence="13">The sequence shown here is derived from an EMBL/GenBank/DDBJ whole genome shotgun (WGS) entry which is preliminary data.</text>
</comment>
<comment type="subcellular location">
    <subcellularLocation>
        <location evidence="10">Cytoplasm</location>
    </subcellularLocation>
</comment>
<protein>
    <recommendedName>
        <fullName evidence="10">Small ribosomal subunit biogenesis GTPase RsgA</fullName>
        <ecNumber evidence="10">3.6.1.-</ecNumber>
    </recommendedName>
</protein>
<feature type="domain" description="EngC GTPase" evidence="11">
    <location>
        <begin position="103"/>
        <end position="250"/>
    </location>
</feature>
<keyword evidence="6 10" id="KW-0378">Hydrolase</keyword>
<evidence type="ECO:0000313" key="14">
    <source>
        <dbReference type="Proteomes" id="UP000261257"/>
    </source>
</evidence>
<feature type="binding site" evidence="10">
    <location>
        <position position="280"/>
    </location>
    <ligand>
        <name>Zn(2+)</name>
        <dbReference type="ChEBI" id="CHEBI:29105"/>
    </ligand>
</feature>
<dbReference type="HAMAP" id="MF_01820">
    <property type="entry name" value="GTPase_RsgA"/>
    <property type="match status" value="1"/>
</dbReference>
<gene>
    <name evidence="10 13" type="primary">rsgA</name>
    <name evidence="13" type="ORF">DXC39_12730</name>
</gene>
<evidence type="ECO:0000256" key="9">
    <source>
        <dbReference type="ARBA" id="ARBA00023134"/>
    </source>
</evidence>
<dbReference type="InterPro" id="IPR024439">
    <property type="entry name" value="RNHCP"/>
</dbReference>
<evidence type="ECO:0000256" key="7">
    <source>
        <dbReference type="ARBA" id="ARBA00022833"/>
    </source>
</evidence>
<dbReference type="Gene3D" id="1.10.40.50">
    <property type="entry name" value="Probable gtpase engc, domain 3"/>
    <property type="match status" value="1"/>
</dbReference>
<reference evidence="13 14" key="1">
    <citation type="submission" date="2018-08" db="EMBL/GenBank/DDBJ databases">
        <title>A genome reference for cultivated species of the human gut microbiota.</title>
        <authorList>
            <person name="Zou Y."/>
            <person name="Xue W."/>
            <person name="Luo G."/>
        </authorList>
    </citation>
    <scope>NUCLEOTIDE SEQUENCE [LARGE SCALE GENOMIC DNA]</scope>
    <source>
        <strain evidence="13 14">TF05-11AC</strain>
    </source>
</reference>
<comment type="subunit">
    <text evidence="10">Monomer. Associates with 30S ribosomal subunit, binds 16S rRNA.</text>
</comment>
<evidence type="ECO:0000259" key="11">
    <source>
        <dbReference type="PROSITE" id="PS50936"/>
    </source>
</evidence>
<dbReference type="PROSITE" id="PS50936">
    <property type="entry name" value="ENGC_GTPASE"/>
    <property type="match status" value="1"/>
</dbReference>
<evidence type="ECO:0000256" key="2">
    <source>
        <dbReference type="ARBA" id="ARBA00022517"/>
    </source>
</evidence>
<keyword evidence="4 10" id="KW-0699">rRNA-binding</keyword>
<dbReference type="SUPFAM" id="SSF52540">
    <property type="entry name" value="P-loop containing nucleoside triphosphate hydrolases"/>
    <property type="match status" value="1"/>
</dbReference>
<dbReference type="EMBL" id="QSSQ01000010">
    <property type="protein sequence ID" value="RGM04347.1"/>
    <property type="molecule type" value="Genomic_DNA"/>
</dbReference>